<accession>A0A6A6R6Q1</accession>
<protein>
    <submittedName>
        <fullName evidence="2">Uncharacterized protein</fullName>
    </submittedName>
</protein>
<organism evidence="2 3">
    <name type="scientific">Lophium mytilinum</name>
    <dbReference type="NCBI Taxonomy" id="390894"/>
    <lineage>
        <taxon>Eukaryota</taxon>
        <taxon>Fungi</taxon>
        <taxon>Dikarya</taxon>
        <taxon>Ascomycota</taxon>
        <taxon>Pezizomycotina</taxon>
        <taxon>Dothideomycetes</taxon>
        <taxon>Pleosporomycetidae</taxon>
        <taxon>Mytilinidiales</taxon>
        <taxon>Mytilinidiaceae</taxon>
        <taxon>Lophium</taxon>
    </lineage>
</organism>
<proteinExistence type="predicted"/>
<sequence length="186" mass="20450">MRRLLTIARIGRGTSAKTPRRQCFHSSTPRAGWDDLSTRKSIPTSGLRRCPTASACSRSRLDFVATIPVHNETLIFRMPGEGLPSHLESCSVQHAGPWASRVWPIHAYLSFGLYRPRTDYSANALVLGRAGKGHRVIGQDSKRRQYHMFDDASTGTVYIVTPVTEDRGIIPPTALVLLTGALGLVV</sequence>
<name>A0A6A6R6Q1_9PEZI</name>
<dbReference type="Proteomes" id="UP000799750">
    <property type="component" value="Unassembled WGS sequence"/>
</dbReference>
<evidence type="ECO:0000313" key="2">
    <source>
        <dbReference type="EMBL" id="KAF2499550.1"/>
    </source>
</evidence>
<keyword evidence="3" id="KW-1185">Reference proteome</keyword>
<dbReference type="EMBL" id="MU004184">
    <property type="protein sequence ID" value="KAF2499550.1"/>
    <property type="molecule type" value="Genomic_DNA"/>
</dbReference>
<reference evidence="2" key="1">
    <citation type="journal article" date="2020" name="Stud. Mycol.">
        <title>101 Dothideomycetes genomes: a test case for predicting lifestyles and emergence of pathogens.</title>
        <authorList>
            <person name="Haridas S."/>
            <person name="Albert R."/>
            <person name="Binder M."/>
            <person name="Bloem J."/>
            <person name="Labutti K."/>
            <person name="Salamov A."/>
            <person name="Andreopoulos B."/>
            <person name="Baker S."/>
            <person name="Barry K."/>
            <person name="Bills G."/>
            <person name="Bluhm B."/>
            <person name="Cannon C."/>
            <person name="Castanera R."/>
            <person name="Culley D."/>
            <person name="Daum C."/>
            <person name="Ezra D."/>
            <person name="Gonzalez J."/>
            <person name="Henrissat B."/>
            <person name="Kuo A."/>
            <person name="Liang C."/>
            <person name="Lipzen A."/>
            <person name="Lutzoni F."/>
            <person name="Magnuson J."/>
            <person name="Mondo S."/>
            <person name="Nolan M."/>
            <person name="Ohm R."/>
            <person name="Pangilinan J."/>
            <person name="Park H.-J."/>
            <person name="Ramirez L."/>
            <person name="Alfaro M."/>
            <person name="Sun H."/>
            <person name="Tritt A."/>
            <person name="Yoshinaga Y."/>
            <person name="Zwiers L.-H."/>
            <person name="Turgeon B."/>
            <person name="Goodwin S."/>
            <person name="Spatafora J."/>
            <person name="Crous P."/>
            <person name="Grigoriev I."/>
        </authorList>
    </citation>
    <scope>NUCLEOTIDE SEQUENCE</scope>
    <source>
        <strain evidence="2">CBS 269.34</strain>
    </source>
</reference>
<gene>
    <name evidence="2" type="ORF">BU16DRAFT_275497</name>
</gene>
<dbReference type="AlphaFoldDB" id="A0A6A6R6Q1"/>
<feature type="region of interest" description="Disordered" evidence="1">
    <location>
        <begin position="18"/>
        <end position="39"/>
    </location>
</feature>
<evidence type="ECO:0000313" key="3">
    <source>
        <dbReference type="Proteomes" id="UP000799750"/>
    </source>
</evidence>
<evidence type="ECO:0000256" key="1">
    <source>
        <dbReference type="SAM" id="MobiDB-lite"/>
    </source>
</evidence>